<evidence type="ECO:0000256" key="3">
    <source>
        <dbReference type="ARBA" id="ARBA00022722"/>
    </source>
</evidence>
<evidence type="ECO:0000313" key="7">
    <source>
        <dbReference type="EMBL" id="SFP91390.1"/>
    </source>
</evidence>
<gene>
    <name evidence="6" type="primary">xseB</name>
    <name evidence="7" type="ORF">SAMN05444406_10674</name>
</gene>
<dbReference type="GO" id="GO:0005829">
    <property type="term" value="C:cytosol"/>
    <property type="evidence" value="ECO:0007669"/>
    <property type="project" value="TreeGrafter"/>
</dbReference>
<name>A0A1I5U809_9FIRM</name>
<protein>
    <recommendedName>
        <fullName evidence="6">Exodeoxyribonuclease 7 small subunit</fullName>
        <ecNumber evidence="6">3.1.11.6</ecNumber>
    </recommendedName>
    <alternativeName>
        <fullName evidence="6">Exodeoxyribonuclease VII small subunit</fullName>
        <shortName evidence="6">Exonuclease VII small subunit</shortName>
    </alternativeName>
</protein>
<comment type="similarity">
    <text evidence="1 6">Belongs to the XseB family.</text>
</comment>
<dbReference type="Gene3D" id="1.10.287.1040">
    <property type="entry name" value="Exonuclease VII, small subunit"/>
    <property type="match status" value="1"/>
</dbReference>
<evidence type="ECO:0000256" key="1">
    <source>
        <dbReference type="ARBA" id="ARBA00009998"/>
    </source>
</evidence>
<dbReference type="RefSeq" id="WP_092282085.1">
    <property type="nucleotide sequence ID" value="NZ_FOXR01000006.1"/>
</dbReference>
<dbReference type="Proteomes" id="UP000198577">
    <property type="component" value="Unassembled WGS sequence"/>
</dbReference>
<dbReference type="InterPro" id="IPR003761">
    <property type="entry name" value="Exonuc_VII_S"/>
</dbReference>
<dbReference type="GO" id="GO:0009318">
    <property type="term" value="C:exodeoxyribonuclease VII complex"/>
    <property type="evidence" value="ECO:0007669"/>
    <property type="project" value="UniProtKB-UniRule"/>
</dbReference>
<organism evidence="7 8">
    <name type="scientific">Caldicoprobacter faecalis</name>
    <dbReference type="NCBI Taxonomy" id="937334"/>
    <lineage>
        <taxon>Bacteria</taxon>
        <taxon>Bacillati</taxon>
        <taxon>Bacillota</taxon>
        <taxon>Clostridia</taxon>
        <taxon>Caldicoprobacterales</taxon>
        <taxon>Caldicoprobacteraceae</taxon>
        <taxon>Caldicoprobacter</taxon>
    </lineage>
</organism>
<dbReference type="PANTHER" id="PTHR34137:SF1">
    <property type="entry name" value="EXODEOXYRIBONUCLEASE 7 SMALL SUBUNIT"/>
    <property type="match status" value="1"/>
</dbReference>
<dbReference type="GO" id="GO:0008855">
    <property type="term" value="F:exodeoxyribonuclease VII activity"/>
    <property type="evidence" value="ECO:0007669"/>
    <property type="project" value="UniProtKB-UniRule"/>
</dbReference>
<reference evidence="7 8" key="1">
    <citation type="submission" date="2016-10" db="EMBL/GenBank/DDBJ databases">
        <authorList>
            <person name="de Groot N.N."/>
        </authorList>
    </citation>
    <scope>NUCLEOTIDE SEQUENCE [LARGE SCALE GENOMIC DNA]</scope>
    <source>
        <strain evidence="7 8">DSM 20678</strain>
    </source>
</reference>
<dbReference type="HAMAP" id="MF_00337">
    <property type="entry name" value="Exonuc_7_S"/>
    <property type="match status" value="1"/>
</dbReference>
<dbReference type="EC" id="3.1.11.6" evidence="6"/>
<keyword evidence="2 6" id="KW-0963">Cytoplasm</keyword>
<dbReference type="OrthoDB" id="9798666at2"/>
<dbReference type="PANTHER" id="PTHR34137">
    <property type="entry name" value="EXODEOXYRIBONUCLEASE 7 SMALL SUBUNIT"/>
    <property type="match status" value="1"/>
</dbReference>
<comment type="subunit">
    <text evidence="6">Heterooligomer composed of large and small subunits.</text>
</comment>
<keyword evidence="4 6" id="KW-0378">Hydrolase</keyword>
<dbReference type="InterPro" id="IPR037004">
    <property type="entry name" value="Exonuc_VII_ssu_sf"/>
</dbReference>
<evidence type="ECO:0000256" key="6">
    <source>
        <dbReference type="HAMAP-Rule" id="MF_00337"/>
    </source>
</evidence>
<dbReference type="SUPFAM" id="SSF116842">
    <property type="entry name" value="XseB-like"/>
    <property type="match status" value="1"/>
</dbReference>
<comment type="subcellular location">
    <subcellularLocation>
        <location evidence="6">Cytoplasm</location>
    </subcellularLocation>
</comment>
<dbReference type="GO" id="GO:0006308">
    <property type="term" value="P:DNA catabolic process"/>
    <property type="evidence" value="ECO:0007669"/>
    <property type="project" value="UniProtKB-UniRule"/>
</dbReference>
<evidence type="ECO:0000256" key="5">
    <source>
        <dbReference type="ARBA" id="ARBA00022839"/>
    </source>
</evidence>
<keyword evidence="8" id="KW-1185">Reference proteome</keyword>
<dbReference type="AlphaFoldDB" id="A0A1I5U809"/>
<dbReference type="NCBIfam" id="TIGR01280">
    <property type="entry name" value="xseB"/>
    <property type="match status" value="1"/>
</dbReference>
<evidence type="ECO:0000256" key="4">
    <source>
        <dbReference type="ARBA" id="ARBA00022801"/>
    </source>
</evidence>
<dbReference type="EMBL" id="FOXR01000006">
    <property type="protein sequence ID" value="SFP91390.1"/>
    <property type="molecule type" value="Genomic_DNA"/>
</dbReference>
<comment type="catalytic activity">
    <reaction evidence="6">
        <text>Exonucleolytic cleavage in either 5'- to 3'- or 3'- to 5'-direction to yield nucleoside 5'-phosphates.</text>
        <dbReference type="EC" id="3.1.11.6"/>
    </reaction>
</comment>
<accession>A0A1I5U809</accession>
<proteinExistence type="inferred from homology"/>
<evidence type="ECO:0000256" key="2">
    <source>
        <dbReference type="ARBA" id="ARBA00022490"/>
    </source>
</evidence>
<sequence length="86" mass="9732">MSRERDRAVSELTFEEALRELEIIVSRLESSDLSLDEAIELFKRGVSLSAHCNAKLERAEGMVKLLIQNQGKIEEVPFMPVEGDEV</sequence>
<comment type="function">
    <text evidence="6">Bidirectionally degrades single-stranded DNA into large acid-insoluble oligonucleotides, which are then degraded further into small acid-soluble oligonucleotides.</text>
</comment>
<keyword evidence="3 6" id="KW-0540">Nuclease</keyword>
<dbReference type="Pfam" id="PF02609">
    <property type="entry name" value="Exonuc_VII_S"/>
    <property type="match status" value="1"/>
</dbReference>
<dbReference type="STRING" id="937334.SAMN05444406_10674"/>
<keyword evidence="5 6" id="KW-0269">Exonuclease</keyword>
<evidence type="ECO:0000313" key="8">
    <source>
        <dbReference type="Proteomes" id="UP000198577"/>
    </source>
</evidence>